<accession>A0A9Q0RWZ5</accession>
<dbReference type="PANTHER" id="PTHR43115">
    <property type="entry name" value="DEHYDROGENASE/REDUCTASE SDR FAMILY MEMBER 11"/>
    <property type="match status" value="1"/>
</dbReference>
<protein>
    <submittedName>
        <fullName evidence="4">Farnesol dehydrogenase</fullName>
    </submittedName>
</protein>
<organism evidence="4 5">
    <name type="scientific">Pseudolycoriella hygida</name>
    <dbReference type="NCBI Taxonomy" id="35572"/>
    <lineage>
        <taxon>Eukaryota</taxon>
        <taxon>Metazoa</taxon>
        <taxon>Ecdysozoa</taxon>
        <taxon>Arthropoda</taxon>
        <taxon>Hexapoda</taxon>
        <taxon>Insecta</taxon>
        <taxon>Pterygota</taxon>
        <taxon>Neoptera</taxon>
        <taxon>Endopterygota</taxon>
        <taxon>Diptera</taxon>
        <taxon>Nematocera</taxon>
        <taxon>Sciaroidea</taxon>
        <taxon>Sciaridae</taxon>
        <taxon>Pseudolycoriella</taxon>
    </lineage>
</organism>
<gene>
    <name evidence="4" type="primary">SDR-1_1</name>
    <name evidence="4" type="ORF">Bhyg_10005</name>
</gene>
<dbReference type="PROSITE" id="PS00061">
    <property type="entry name" value="ADH_SHORT"/>
    <property type="match status" value="1"/>
</dbReference>
<evidence type="ECO:0000313" key="5">
    <source>
        <dbReference type="Proteomes" id="UP001151699"/>
    </source>
</evidence>
<dbReference type="InterPro" id="IPR036291">
    <property type="entry name" value="NAD(P)-bd_dom_sf"/>
</dbReference>
<dbReference type="InterPro" id="IPR002347">
    <property type="entry name" value="SDR_fam"/>
</dbReference>
<keyword evidence="5" id="KW-1185">Reference proteome</keyword>
<sequence>MERWLGKVAVVTGSSSGIGACIASELAKEGMTVIALARRLERLEQVKDQIPADAKGVLHARQCDVTEEEEVKSTFQWINEQFGGIDVLVNNAGVVRSANLIDADNTTPIREIVETNIMGVVYCTREAFQSMKHRNVDGHIIMINSVAGHHVPFFAGTMSSFNIYPGTKHAVTAMTEVLRQEFLTHGTKTKITSISPGIVQTEIFLPENVDFIKTVPHLKVEDIAAAVTYVLGTPPHVQVHELTIKPVGEQF</sequence>
<comment type="similarity">
    <text evidence="1 3">Belongs to the short-chain dehydrogenases/reductases (SDR) family.</text>
</comment>
<dbReference type="SUPFAM" id="SSF51735">
    <property type="entry name" value="NAD(P)-binding Rossmann-fold domains"/>
    <property type="match status" value="1"/>
</dbReference>
<dbReference type="Pfam" id="PF00106">
    <property type="entry name" value="adh_short"/>
    <property type="match status" value="1"/>
</dbReference>
<dbReference type="GO" id="GO:0016616">
    <property type="term" value="F:oxidoreductase activity, acting on the CH-OH group of donors, NAD or NADP as acceptor"/>
    <property type="evidence" value="ECO:0007669"/>
    <property type="project" value="UniProtKB-ARBA"/>
</dbReference>
<dbReference type="PRINTS" id="PR00080">
    <property type="entry name" value="SDRFAMILY"/>
</dbReference>
<dbReference type="OrthoDB" id="1933717at2759"/>
<name>A0A9Q0RWZ5_9DIPT</name>
<evidence type="ECO:0000256" key="1">
    <source>
        <dbReference type="ARBA" id="ARBA00006484"/>
    </source>
</evidence>
<dbReference type="EMBL" id="WJQU01000003">
    <property type="protein sequence ID" value="KAJ6637275.1"/>
    <property type="molecule type" value="Genomic_DNA"/>
</dbReference>
<dbReference type="Gene3D" id="3.40.50.720">
    <property type="entry name" value="NAD(P)-binding Rossmann-like Domain"/>
    <property type="match status" value="1"/>
</dbReference>
<dbReference type="FunFam" id="3.40.50.720:FF:000047">
    <property type="entry name" value="NADP-dependent L-serine/L-allo-threonine dehydrogenase"/>
    <property type="match status" value="1"/>
</dbReference>
<dbReference type="AlphaFoldDB" id="A0A9Q0RWZ5"/>
<evidence type="ECO:0000256" key="3">
    <source>
        <dbReference type="RuleBase" id="RU000363"/>
    </source>
</evidence>
<keyword evidence="2" id="KW-0560">Oxidoreductase</keyword>
<dbReference type="Proteomes" id="UP001151699">
    <property type="component" value="Chromosome X"/>
</dbReference>
<dbReference type="PANTHER" id="PTHR43115:SF4">
    <property type="entry name" value="DEHYDROGENASE_REDUCTASE SDR FAMILY MEMBER 11"/>
    <property type="match status" value="1"/>
</dbReference>
<evidence type="ECO:0000256" key="2">
    <source>
        <dbReference type="ARBA" id="ARBA00023002"/>
    </source>
</evidence>
<comment type="caution">
    <text evidence="4">The sequence shown here is derived from an EMBL/GenBank/DDBJ whole genome shotgun (WGS) entry which is preliminary data.</text>
</comment>
<dbReference type="InterPro" id="IPR020904">
    <property type="entry name" value="Sc_DH/Rdtase_CS"/>
</dbReference>
<proteinExistence type="inferred from homology"/>
<reference evidence="4" key="1">
    <citation type="submission" date="2022-07" db="EMBL/GenBank/DDBJ databases">
        <authorList>
            <person name="Trinca V."/>
            <person name="Uliana J.V.C."/>
            <person name="Torres T.T."/>
            <person name="Ward R.J."/>
            <person name="Monesi N."/>
        </authorList>
    </citation>
    <scope>NUCLEOTIDE SEQUENCE</scope>
    <source>
        <strain evidence="4">HSMRA1968</strain>
        <tissue evidence="4">Whole embryos</tissue>
    </source>
</reference>
<evidence type="ECO:0000313" key="4">
    <source>
        <dbReference type="EMBL" id="KAJ6637275.1"/>
    </source>
</evidence>
<dbReference type="PRINTS" id="PR00081">
    <property type="entry name" value="GDHRDH"/>
</dbReference>
<dbReference type="PROSITE" id="PS51257">
    <property type="entry name" value="PROKAR_LIPOPROTEIN"/>
    <property type="match status" value="1"/>
</dbReference>